<sequence length="259" mass="27303">MTRSGTARPDHARPSGPALSLDHVTVRYDSVVALDGVSLEVAPGRVCGLVGTNGSGKSTLFKSIMGLVKPDEGDIAIGGVGISAARKSGAVAYVPQAEGVDWDFPIGVRDVVMTGRYGHQGWTRRARRVDHDAVAEALDRVGMTAFAHRQVGQLSGGQRKRVFVARAIAQCAPLLLLDEPFAGVDTTTQAALTDVFRGLAADGHTLLVATHDLAGVPQLCDEAVLLQKRVVLHSTPDDVLRPENLARAFGASTEPQEVS</sequence>
<dbReference type="InterPro" id="IPR003593">
    <property type="entry name" value="AAA+_ATPase"/>
</dbReference>
<dbReference type="InterPro" id="IPR017871">
    <property type="entry name" value="ABC_transporter-like_CS"/>
</dbReference>
<comment type="caution">
    <text evidence="6">The sequence shown here is derived from an EMBL/GenBank/DDBJ whole genome shotgun (WGS) entry which is preliminary data.</text>
</comment>
<dbReference type="Pfam" id="PF00005">
    <property type="entry name" value="ABC_tran"/>
    <property type="match status" value="1"/>
</dbReference>
<feature type="domain" description="ABC transporter" evidence="5">
    <location>
        <begin position="19"/>
        <end position="253"/>
    </location>
</feature>
<dbReference type="PROSITE" id="PS00211">
    <property type="entry name" value="ABC_TRANSPORTER_1"/>
    <property type="match status" value="1"/>
</dbReference>
<organism evidence="6 7">
    <name type="scientific">Rhodococcus artemisiae</name>
    <dbReference type="NCBI Taxonomy" id="714159"/>
    <lineage>
        <taxon>Bacteria</taxon>
        <taxon>Bacillati</taxon>
        <taxon>Actinomycetota</taxon>
        <taxon>Actinomycetes</taxon>
        <taxon>Mycobacteriales</taxon>
        <taxon>Nocardiaceae</taxon>
        <taxon>Rhodococcus</taxon>
    </lineage>
</organism>
<accession>A0ABU7L4F6</accession>
<keyword evidence="7" id="KW-1185">Reference proteome</keyword>
<dbReference type="GO" id="GO:0005524">
    <property type="term" value="F:ATP binding"/>
    <property type="evidence" value="ECO:0007669"/>
    <property type="project" value="UniProtKB-KW"/>
</dbReference>
<dbReference type="Gene3D" id="3.40.50.300">
    <property type="entry name" value="P-loop containing nucleotide triphosphate hydrolases"/>
    <property type="match status" value="1"/>
</dbReference>
<dbReference type="PROSITE" id="PS50893">
    <property type="entry name" value="ABC_TRANSPORTER_2"/>
    <property type="match status" value="1"/>
</dbReference>
<keyword evidence="4 6" id="KW-0067">ATP-binding</keyword>
<name>A0ABU7L4F6_9NOCA</name>
<evidence type="ECO:0000313" key="7">
    <source>
        <dbReference type="Proteomes" id="UP001336020"/>
    </source>
</evidence>
<dbReference type="PANTHER" id="PTHR42734:SF5">
    <property type="entry name" value="IRON TRANSPORT SYSTEM ATP-BINDING PROTEIN HI_0361-RELATED"/>
    <property type="match status" value="1"/>
</dbReference>
<evidence type="ECO:0000259" key="5">
    <source>
        <dbReference type="PROSITE" id="PS50893"/>
    </source>
</evidence>
<dbReference type="SMART" id="SM00382">
    <property type="entry name" value="AAA"/>
    <property type="match status" value="1"/>
</dbReference>
<evidence type="ECO:0000313" key="6">
    <source>
        <dbReference type="EMBL" id="MEE2056421.1"/>
    </source>
</evidence>
<protein>
    <submittedName>
        <fullName evidence="6">Metal ABC transporter ATP-binding protein</fullName>
    </submittedName>
</protein>
<evidence type="ECO:0000256" key="1">
    <source>
        <dbReference type="ARBA" id="ARBA00005417"/>
    </source>
</evidence>
<dbReference type="InterPro" id="IPR027417">
    <property type="entry name" value="P-loop_NTPase"/>
</dbReference>
<proteinExistence type="inferred from homology"/>
<dbReference type="RefSeq" id="WP_330131692.1">
    <property type="nucleotide sequence ID" value="NZ_JAUTXY010000001.1"/>
</dbReference>
<keyword evidence="2" id="KW-0813">Transport</keyword>
<reference evidence="6 7" key="1">
    <citation type="submission" date="2023-07" db="EMBL/GenBank/DDBJ databases">
        <authorList>
            <person name="Girao M."/>
            <person name="Carvalho M.F."/>
        </authorList>
    </citation>
    <scope>NUCLEOTIDE SEQUENCE [LARGE SCALE GENOMIC DNA]</scope>
    <source>
        <strain evidence="6 7">YIM65754</strain>
    </source>
</reference>
<evidence type="ECO:0000256" key="2">
    <source>
        <dbReference type="ARBA" id="ARBA00022448"/>
    </source>
</evidence>
<evidence type="ECO:0000256" key="4">
    <source>
        <dbReference type="ARBA" id="ARBA00022840"/>
    </source>
</evidence>
<dbReference type="SUPFAM" id="SSF52540">
    <property type="entry name" value="P-loop containing nucleoside triphosphate hydrolases"/>
    <property type="match status" value="1"/>
</dbReference>
<gene>
    <name evidence="6" type="ORF">Q7514_02625</name>
</gene>
<dbReference type="PANTHER" id="PTHR42734">
    <property type="entry name" value="METAL TRANSPORT SYSTEM ATP-BINDING PROTEIN TM_0124-RELATED"/>
    <property type="match status" value="1"/>
</dbReference>
<dbReference type="InterPro" id="IPR003439">
    <property type="entry name" value="ABC_transporter-like_ATP-bd"/>
</dbReference>
<keyword evidence="3" id="KW-0547">Nucleotide-binding</keyword>
<dbReference type="EMBL" id="JAUTXY010000001">
    <property type="protein sequence ID" value="MEE2056421.1"/>
    <property type="molecule type" value="Genomic_DNA"/>
</dbReference>
<dbReference type="InterPro" id="IPR050153">
    <property type="entry name" value="Metal_Ion_Import_ABC"/>
</dbReference>
<dbReference type="Proteomes" id="UP001336020">
    <property type="component" value="Unassembled WGS sequence"/>
</dbReference>
<evidence type="ECO:0000256" key="3">
    <source>
        <dbReference type="ARBA" id="ARBA00022741"/>
    </source>
</evidence>
<dbReference type="CDD" id="cd03235">
    <property type="entry name" value="ABC_Metallic_Cations"/>
    <property type="match status" value="1"/>
</dbReference>
<comment type="similarity">
    <text evidence="1">Belongs to the ABC transporter superfamily.</text>
</comment>